<feature type="chain" id="PRO_5021239145" evidence="2">
    <location>
        <begin position="24"/>
        <end position="116"/>
    </location>
</feature>
<dbReference type="STRING" id="135208.A0A4Z0A2M1"/>
<dbReference type="InterPro" id="IPR012132">
    <property type="entry name" value="GMC_OxRdtase"/>
</dbReference>
<dbReference type="PANTHER" id="PTHR11552">
    <property type="entry name" value="GLUCOSE-METHANOL-CHOLINE GMC OXIDOREDUCTASE"/>
    <property type="match status" value="1"/>
</dbReference>
<dbReference type="OrthoDB" id="269227at2759"/>
<evidence type="ECO:0000313" key="3">
    <source>
        <dbReference type="EMBL" id="TFY80557.1"/>
    </source>
</evidence>
<dbReference type="SUPFAM" id="SSF51905">
    <property type="entry name" value="FAD/NAD(P)-binding domain"/>
    <property type="match status" value="1"/>
</dbReference>
<name>A0A4Z0A2M1_9AGAM</name>
<dbReference type="PANTHER" id="PTHR11552:SF147">
    <property type="entry name" value="CHOLINE DEHYDROGENASE, MITOCHONDRIAL"/>
    <property type="match status" value="1"/>
</dbReference>
<proteinExistence type="inferred from homology"/>
<protein>
    <submittedName>
        <fullName evidence="3">Uncharacterized protein</fullName>
    </submittedName>
</protein>
<dbReference type="EMBL" id="SFCI01000322">
    <property type="protein sequence ID" value="TFY80557.1"/>
    <property type="molecule type" value="Genomic_DNA"/>
</dbReference>
<dbReference type="GO" id="GO:0050660">
    <property type="term" value="F:flavin adenine dinucleotide binding"/>
    <property type="evidence" value="ECO:0007669"/>
    <property type="project" value="InterPro"/>
</dbReference>
<dbReference type="Gene3D" id="3.50.50.60">
    <property type="entry name" value="FAD/NAD(P)-binding domain"/>
    <property type="match status" value="1"/>
</dbReference>
<dbReference type="GO" id="GO:0016491">
    <property type="term" value="F:oxidoreductase activity"/>
    <property type="evidence" value="ECO:0007669"/>
    <property type="project" value="TreeGrafter"/>
</dbReference>
<dbReference type="AlphaFoldDB" id="A0A4Z0A2M1"/>
<gene>
    <name evidence="3" type="ORF">EWM64_g3452</name>
</gene>
<dbReference type="Proteomes" id="UP000298061">
    <property type="component" value="Unassembled WGS sequence"/>
</dbReference>
<keyword evidence="2" id="KW-0732">Signal</keyword>
<feature type="signal peptide" evidence="2">
    <location>
        <begin position="1"/>
        <end position="23"/>
    </location>
</feature>
<comment type="similarity">
    <text evidence="1">Belongs to the GMC oxidoreductase family.</text>
</comment>
<dbReference type="InterPro" id="IPR036188">
    <property type="entry name" value="FAD/NAD-bd_sf"/>
</dbReference>
<reference evidence="3 4" key="1">
    <citation type="submission" date="2019-02" db="EMBL/GenBank/DDBJ databases">
        <title>Genome sequencing of the rare red list fungi Hericium alpestre (H. flagellum).</title>
        <authorList>
            <person name="Buettner E."/>
            <person name="Kellner H."/>
        </authorList>
    </citation>
    <scope>NUCLEOTIDE SEQUENCE [LARGE SCALE GENOMIC DNA]</scope>
    <source>
        <strain evidence="3 4">DSM 108284</strain>
    </source>
</reference>
<evidence type="ECO:0000313" key="4">
    <source>
        <dbReference type="Proteomes" id="UP000298061"/>
    </source>
</evidence>
<comment type="caution">
    <text evidence="3">The sequence shown here is derived from an EMBL/GenBank/DDBJ whole genome shotgun (WGS) entry which is preliminary data.</text>
</comment>
<accession>A0A4Z0A2M1</accession>
<organism evidence="3 4">
    <name type="scientific">Hericium alpestre</name>
    <dbReference type="NCBI Taxonomy" id="135208"/>
    <lineage>
        <taxon>Eukaryota</taxon>
        <taxon>Fungi</taxon>
        <taxon>Dikarya</taxon>
        <taxon>Basidiomycota</taxon>
        <taxon>Agaricomycotina</taxon>
        <taxon>Agaricomycetes</taxon>
        <taxon>Russulales</taxon>
        <taxon>Hericiaceae</taxon>
        <taxon>Hericium</taxon>
    </lineage>
</organism>
<evidence type="ECO:0000256" key="1">
    <source>
        <dbReference type="ARBA" id="ARBA00010790"/>
    </source>
</evidence>
<keyword evidence="4" id="KW-1185">Reference proteome</keyword>
<sequence>MRFSTSSLAAVACLASCIPWVLSEVFDDPSKLPKDRTYDYVVIGSGAGGGTVASRLSKDYKVLLLEAGFTDKGEMDLAIPSRDIFTGPHTKYDWNFTTVPQPGLDNRPYLTSEAKC</sequence>
<evidence type="ECO:0000256" key="2">
    <source>
        <dbReference type="SAM" id="SignalP"/>
    </source>
</evidence>